<protein>
    <recommendedName>
        <fullName evidence="4">Metallo-beta-lactamase domain-containing protein</fullName>
    </recommendedName>
</protein>
<dbReference type="EMBL" id="JAGPXD010000004">
    <property type="protein sequence ID" value="KAH7359312.1"/>
    <property type="molecule type" value="Genomic_DNA"/>
</dbReference>
<accession>A0A8K0TEV3</accession>
<evidence type="ECO:0000256" key="1">
    <source>
        <dbReference type="SAM" id="SignalP"/>
    </source>
</evidence>
<dbReference type="Proteomes" id="UP000813385">
    <property type="component" value="Unassembled WGS sequence"/>
</dbReference>
<dbReference type="SUPFAM" id="SSF56281">
    <property type="entry name" value="Metallo-hydrolase/oxidoreductase"/>
    <property type="match status" value="1"/>
</dbReference>
<name>A0A8K0TEV3_9PEZI</name>
<feature type="signal peptide" evidence="1">
    <location>
        <begin position="1"/>
        <end position="23"/>
    </location>
</feature>
<organism evidence="2 3">
    <name type="scientific">Plectosphaerella cucumerina</name>
    <dbReference type="NCBI Taxonomy" id="40658"/>
    <lineage>
        <taxon>Eukaryota</taxon>
        <taxon>Fungi</taxon>
        <taxon>Dikarya</taxon>
        <taxon>Ascomycota</taxon>
        <taxon>Pezizomycotina</taxon>
        <taxon>Sordariomycetes</taxon>
        <taxon>Hypocreomycetidae</taxon>
        <taxon>Glomerellales</taxon>
        <taxon>Plectosphaerellaceae</taxon>
        <taxon>Plectosphaerella</taxon>
    </lineage>
</organism>
<gene>
    <name evidence="2" type="ORF">B0T11DRAFT_300225</name>
</gene>
<dbReference type="OrthoDB" id="3481168at2759"/>
<dbReference type="AlphaFoldDB" id="A0A8K0TEV3"/>
<evidence type="ECO:0008006" key="4">
    <source>
        <dbReference type="Google" id="ProtNLM"/>
    </source>
</evidence>
<reference evidence="2" key="1">
    <citation type="journal article" date="2021" name="Nat. Commun.">
        <title>Genetic determinants of endophytism in the Arabidopsis root mycobiome.</title>
        <authorList>
            <person name="Mesny F."/>
            <person name="Miyauchi S."/>
            <person name="Thiergart T."/>
            <person name="Pickel B."/>
            <person name="Atanasova L."/>
            <person name="Karlsson M."/>
            <person name="Huettel B."/>
            <person name="Barry K.W."/>
            <person name="Haridas S."/>
            <person name="Chen C."/>
            <person name="Bauer D."/>
            <person name="Andreopoulos W."/>
            <person name="Pangilinan J."/>
            <person name="LaButti K."/>
            <person name="Riley R."/>
            <person name="Lipzen A."/>
            <person name="Clum A."/>
            <person name="Drula E."/>
            <person name="Henrissat B."/>
            <person name="Kohler A."/>
            <person name="Grigoriev I.V."/>
            <person name="Martin F.M."/>
            <person name="Hacquard S."/>
        </authorList>
    </citation>
    <scope>NUCLEOTIDE SEQUENCE</scope>
    <source>
        <strain evidence="2">MPI-CAGE-AT-0016</strain>
    </source>
</reference>
<comment type="caution">
    <text evidence="2">The sequence shown here is derived from an EMBL/GenBank/DDBJ whole genome shotgun (WGS) entry which is preliminary data.</text>
</comment>
<keyword evidence="1" id="KW-0732">Signal</keyword>
<evidence type="ECO:0000313" key="2">
    <source>
        <dbReference type="EMBL" id="KAH7359312.1"/>
    </source>
</evidence>
<proteinExistence type="predicted"/>
<dbReference type="InterPro" id="IPR036866">
    <property type="entry name" value="RibonucZ/Hydroxyglut_hydro"/>
</dbReference>
<feature type="chain" id="PRO_5035456501" description="Metallo-beta-lactamase domain-containing protein" evidence="1">
    <location>
        <begin position="24"/>
        <end position="502"/>
    </location>
</feature>
<evidence type="ECO:0000313" key="3">
    <source>
        <dbReference type="Proteomes" id="UP000813385"/>
    </source>
</evidence>
<keyword evidence="3" id="KW-1185">Reference proteome</keyword>
<dbReference type="Gene3D" id="3.60.15.10">
    <property type="entry name" value="Ribonuclease Z/Hydroxyacylglutathione hydrolase-like"/>
    <property type="match status" value="1"/>
</dbReference>
<sequence>MVALGKFTPAVVALLATLVLGQGRNGQAPASSTQLLTQAIVALGGNESLSAVRDVTYVGGGVYRTKSVAQTFTITSMDQGIAGAGRQNVSFAFDQPYIKQRIDRFHPLDSFFIWARPNLEPMDFSLAVQGGENGFAAVVAGSFGIFAPGAPPQGYRDGLLAAYLILSNQNHTSRWEETNAGIRLPAVYDGTLDLAVLLDPVTSLPYIIRSYENHSFFGRVTQDLVVHDYTTVNGVGFPRRFKTIFNREHVVSDYSVGSVIVNSDIASTRFEGPAGRLPAHAPRRDRLYDFAEIGEFNSIYSWNGQYAGTFENVTAVNPWTDLPGVWLITVTNAPGVRQLVIEVGSSVVVLDAPPHQSLLIIQWVRERLGKSVTHIWPTHHHHDHAYGVTDYVAAGARVIALDEAVGYYSNIPRDRFITYTTTLVFDADDANTGNVPVSNHATLTAALNKFAADRVGVNTTFVPAHGDRAPLRRIIDGIGGLHRALVMLRDSKVHGLRVEEFG</sequence>